<evidence type="ECO:0000256" key="1">
    <source>
        <dbReference type="ARBA" id="ARBA00004651"/>
    </source>
</evidence>
<evidence type="ECO:0000313" key="9">
    <source>
        <dbReference type="Proteomes" id="UP000198284"/>
    </source>
</evidence>
<evidence type="ECO:0000313" key="8">
    <source>
        <dbReference type="EMBL" id="SNT23002.1"/>
    </source>
</evidence>
<feature type="region of interest" description="Disordered" evidence="6">
    <location>
        <begin position="35"/>
        <end position="82"/>
    </location>
</feature>
<reference evidence="8 9" key="1">
    <citation type="submission" date="2017-06" db="EMBL/GenBank/DDBJ databases">
        <authorList>
            <person name="Kim H.J."/>
            <person name="Triplett B.A."/>
        </authorList>
    </citation>
    <scope>NUCLEOTIDE SEQUENCE [LARGE SCALE GENOMIC DNA]</scope>
    <source>
        <strain evidence="8 9">U15</strain>
    </source>
</reference>
<feature type="transmembrane region" description="Helical" evidence="7">
    <location>
        <begin position="270"/>
        <end position="291"/>
    </location>
</feature>
<gene>
    <name evidence="8" type="ORF">SAMN06265795_11813</name>
</gene>
<feature type="transmembrane region" description="Helical" evidence="7">
    <location>
        <begin position="178"/>
        <end position="197"/>
    </location>
</feature>
<proteinExistence type="predicted"/>
<keyword evidence="9" id="KW-1185">Reference proteome</keyword>
<dbReference type="InterPro" id="IPR017039">
    <property type="entry name" value="Virul_fac_BrkB"/>
</dbReference>
<dbReference type="GO" id="GO:0005886">
    <property type="term" value="C:plasma membrane"/>
    <property type="evidence" value="ECO:0007669"/>
    <property type="project" value="UniProtKB-SubCell"/>
</dbReference>
<dbReference type="NCBIfam" id="TIGR00765">
    <property type="entry name" value="yihY_not_rbn"/>
    <property type="match status" value="1"/>
</dbReference>
<dbReference type="PANTHER" id="PTHR30213:SF1">
    <property type="entry name" value="INNER MEMBRANE PROTEIN YHJD"/>
    <property type="match status" value="1"/>
</dbReference>
<dbReference type="EMBL" id="FZOT01000018">
    <property type="protein sequence ID" value="SNT23002.1"/>
    <property type="molecule type" value="Genomic_DNA"/>
</dbReference>
<feature type="transmembrane region" description="Helical" evidence="7">
    <location>
        <begin position="303"/>
        <end position="324"/>
    </location>
</feature>
<dbReference type="PANTHER" id="PTHR30213">
    <property type="entry name" value="INNER MEMBRANE PROTEIN YHJD"/>
    <property type="match status" value="1"/>
</dbReference>
<feature type="compositionally biased region" description="Basic and acidic residues" evidence="6">
    <location>
        <begin position="69"/>
        <end position="81"/>
    </location>
</feature>
<sequence>MKASKKHAPQGKNMLDVMLALANVATAAYGMYRRRHAPPEPRMPQPAVNPEAAGSAPLAPTTPVASPAKHQEKRQAEEVARATHQNGSYAKSLLHVAIAAAKAWVAHRAASKGAALALYTLFSLAPILILVVTLAGLFFGREAVTELLLSQMNSLMGSQGADAVRTIIAGSQSKSTGIAAGVVSFVLLLVSATTAFAELKDSLDELWEVKKSETSGIMGLLKERFLSVGLLLVLALMLLASLVVSTALSALGNLWSGSGSSEAFELIAKAVSTLVSFGIVTGLFAVIFKYLPAVKIAWKDVFIGAVLTALLFTVGKIGIGLYVAHGNFSTAYGAAGSVVVLITWIYYSAQIFFYGSLFTHEYAMTIGSRKQEHDQLVQQEARNASAVAQAGAAPATGAAQ</sequence>
<evidence type="ECO:0000256" key="4">
    <source>
        <dbReference type="ARBA" id="ARBA00022989"/>
    </source>
</evidence>
<evidence type="ECO:0000256" key="6">
    <source>
        <dbReference type="SAM" id="MobiDB-lite"/>
    </source>
</evidence>
<organism evidence="8 9">
    <name type="scientific">Noviherbaspirillum humi</name>
    <dbReference type="NCBI Taxonomy" id="1688639"/>
    <lineage>
        <taxon>Bacteria</taxon>
        <taxon>Pseudomonadati</taxon>
        <taxon>Pseudomonadota</taxon>
        <taxon>Betaproteobacteria</taxon>
        <taxon>Burkholderiales</taxon>
        <taxon>Oxalobacteraceae</taxon>
        <taxon>Noviherbaspirillum</taxon>
    </lineage>
</organism>
<comment type="subcellular location">
    <subcellularLocation>
        <location evidence="1">Cell membrane</location>
        <topology evidence="1">Multi-pass membrane protein</topology>
    </subcellularLocation>
</comment>
<feature type="transmembrane region" description="Helical" evidence="7">
    <location>
        <begin position="116"/>
        <end position="139"/>
    </location>
</feature>
<name>A0A239KZ22_9BURK</name>
<dbReference type="Proteomes" id="UP000198284">
    <property type="component" value="Unassembled WGS sequence"/>
</dbReference>
<dbReference type="AlphaFoldDB" id="A0A239KZ22"/>
<evidence type="ECO:0000256" key="3">
    <source>
        <dbReference type="ARBA" id="ARBA00022692"/>
    </source>
</evidence>
<evidence type="ECO:0000256" key="5">
    <source>
        <dbReference type="ARBA" id="ARBA00023136"/>
    </source>
</evidence>
<keyword evidence="2" id="KW-1003">Cell membrane</keyword>
<accession>A0A239KZ22</accession>
<evidence type="ECO:0000256" key="2">
    <source>
        <dbReference type="ARBA" id="ARBA00022475"/>
    </source>
</evidence>
<protein>
    <submittedName>
        <fullName evidence="8">Membrane protein</fullName>
    </submittedName>
</protein>
<dbReference type="RefSeq" id="WP_245845097.1">
    <property type="nucleotide sequence ID" value="NZ_FZOT01000018.1"/>
</dbReference>
<evidence type="ECO:0000256" key="7">
    <source>
        <dbReference type="SAM" id="Phobius"/>
    </source>
</evidence>
<feature type="transmembrane region" description="Helical" evidence="7">
    <location>
        <begin position="225"/>
        <end position="250"/>
    </location>
</feature>
<keyword evidence="5 7" id="KW-0472">Membrane</keyword>
<keyword evidence="3 7" id="KW-0812">Transmembrane</keyword>
<keyword evidence="4 7" id="KW-1133">Transmembrane helix</keyword>
<dbReference type="Pfam" id="PF03631">
    <property type="entry name" value="Virul_fac_BrkB"/>
    <property type="match status" value="1"/>
</dbReference>